<sequence>MGYPIYHTRGVSRNERFKGLGNSFQVDTVAYHLSVLKKLYPHGINVLSLFSGIGGAEVAVHRLGIPMKNVVSVEKSEEWIGCFGGFDLVIGGSPCNNLSGGNRWTRDGLEGEHSSLFYHYPRILEAVKSLMNRI</sequence>
<accession>A0ACB9G841</accession>
<reference evidence="2" key="1">
    <citation type="journal article" date="2022" name="Mol. Ecol. Resour.">
        <title>The genomes of chicory, endive, great burdock and yacon provide insights into Asteraceae palaeo-polyploidization history and plant inulin production.</title>
        <authorList>
            <person name="Fan W."/>
            <person name="Wang S."/>
            <person name="Wang H."/>
            <person name="Wang A."/>
            <person name="Jiang F."/>
            <person name="Liu H."/>
            <person name="Zhao H."/>
            <person name="Xu D."/>
            <person name="Zhang Y."/>
        </authorList>
    </citation>
    <scope>NUCLEOTIDE SEQUENCE [LARGE SCALE GENOMIC DNA]</scope>
    <source>
        <strain evidence="2">cv. Punajuju</strain>
    </source>
</reference>
<keyword evidence="2" id="KW-1185">Reference proteome</keyword>
<reference evidence="1 2" key="2">
    <citation type="journal article" date="2022" name="Mol. Ecol. Resour.">
        <title>The genomes of chicory, endive, great burdock and yacon provide insights into Asteraceae paleo-polyploidization history and plant inulin production.</title>
        <authorList>
            <person name="Fan W."/>
            <person name="Wang S."/>
            <person name="Wang H."/>
            <person name="Wang A."/>
            <person name="Jiang F."/>
            <person name="Liu H."/>
            <person name="Zhao H."/>
            <person name="Xu D."/>
            <person name="Zhang Y."/>
        </authorList>
    </citation>
    <scope>NUCLEOTIDE SEQUENCE [LARGE SCALE GENOMIC DNA]</scope>
    <source>
        <strain evidence="2">cv. Punajuju</strain>
        <tissue evidence="1">Leaves</tissue>
    </source>
</reference>
<name>A0ACB9G841_CICIN</name>
<organism evidence="1 2">
    <name type="scientific">Cichorium intybus</name>
    <name type="common">Chicory</name>
    <dbReference type="NCBI Taxonomy" id="13427"/>
    <lineage>
        <taxon>Eukaryota</taxon>
        <taxon>Viridiplantae</taxon>
        <taxon>Streptophyta</taxon>
        <taxon>Embryophyta</taxon>
        <taxon>Tracheophyta</taxon>
        <taxon>Spermatophyta</taxon>
        <taxon>Magnoliopsida</taxon>
        <taxon>eudicotyledons</taxon>
        <taxon>Gunneridae</taxon>
        <taxon>Pentapetalae</taxon>
        <taxon>asterids</taxon>
        <taxon>campanulids</taxon>
        <taxon>Asterales</taxon>
        <taxon>Asteraceae</taxon>
        <taxon>Cichorioideae</taxon>
        <taxon>Cichorieae</taxon>
        <taxon>Cichoriinae</taxon>
        <taxon>Cichorium</taxon>
    </lineage>
</organism>
<gene>
    <name evidence="1" type="ORF">L2E82_09107</name>
</gene>
<dbReference type="Proteomes" id="UP001055811">
    <property type="component" value="Linkage Group LG02"/>
</dbReference>
<dbReference type="EMBL" id="CM042010">
    <property type="protein sequence ID" value="KAI3779391.1"/>
    <property type="molecule type" value="Genomic_DNA"/>
</dbReference>
<protein>
    <submittedName>
        <fullName evidence="1">Uncharacterized protein</fullName>
    </submittedName>
</protein>
<evidence type="ECO:0000313" key="1">
    <source>
        <dbReference type="EMBL" id="KAI3779391.1"/>
    </source>
</evidence>
<proteinExistence type="predicted"/>
<comment type="caution">
    <text evidence="1">The sequence shown here is derived from an EMBL/GenBank/DDBJ whole genome shotgun (WGS) entry which is preliminary data.</text>
</comment>
<evidence type="ECO:0000313" key="2">
    <source>
        <dbReference type="Proteomes" id="UP001055811"/>
    </source>
</evidence>